<evidence type="ECO:0000256" key="1">
    <source>
        <dbReference type="ARBA" id="ARBA00001941"/>
    </source>
</evidence>
<dbReference type="FunFam" id="3.40.630.10:FF:000015">
    <property type="entry name" value="Aminoacyl-histidine dipeptidase PepD"/>
    <property type="match status" value="1"/>
</dbReference>
<keyword evidence="7" id="KW-0482">Metalloprotease</keyword>
<keyword evidence="5" id="KW-0378">Hydrolase</keyword>
<keyword evidence="6" id="KW-0862">Zinc</keyword>
<evidence type="ECO:0000313" key="18">
    <source>
        <dbReference type="EMBL" id="QCP34898.1"/>
    </source>
</evidence>
<protein>
    <recommendedName>
        <fullName evidence="13">Cytosol non-specific dipeptidase</fullName>
        <ecNumber evidence="10">3.4.13.18</ecNumber>
    </recommendedName>
    <alternativeName>
        <fullName evidence="16">Aminoacyl-histidine dipeptidase</fullName>
    </alternativeName>
    <alternativeName>
        <fullName evidence="15">Beta-alanyl-histidine dipeptidase</fullName>
    </alternativeName>
    <alternativeName>
        <fullName evidence="14">Carnosinase</fullName>
    </alternativeName>
    <alternativeName>
        <fullName evidence="11">Peptidase D</fullName>
    </alternativeName>
    <alternativeName>
        <fullName evidence="17">Xaa-His dipeptidase</fullName>
    </alternativeName>
</protein>
<dbReference type="EC" id="3.4.13.18" evidence="10"/>
<dbReference type="PANTHER" id="PTHR43501">
    <property type="entry name" value="CYTOSOL NON-SPECIFIC DIPEPTIDASE"/>
    <property type="match status" value="1"/>
</dbReference>
<evidence type="ECO:0000256" key="15">
    <source>
        <dbReference type="ARBA" id="ARBA00076004"/>
    </source>
</evidence>
<dbReference type="Pfam" id="PF01546">
    <property type="entry name" value="Peptidase_M20"/>
    <property type="match status" value="1"/>
</dbReference>
<evidence type="ECO:0000256" key="4">
    <source>
        <dbReference type="ARBA" id="ARBA00022723"/>
    </source>
</evidence>
<proteinExistence type="inferred from homology"/>
<dbReference type="Proteomes" id="UP000298653">
    <property type="component" value="Chromosome"/>
</dbReference>
<name>A0A4P8IBC2_9FIRM</name>
<dbReference type="EMBL" id="CP040058">
    <property type="protein sequence ID" value="QCP34898.1"/>
    <property type="molecule type" value="Genomic_DNA"/>
</dbReference>
<keyword evidence="3" id="KW-0645">Protease</keyword>
<comment type="cofactor">
    <cofactor evidence="2">
        <name>Zn(2+)</name>
        <dbReference type="ChEBI" id="CHEBI:29105"/>
    </cofactor>
</comment>
<dbReference type="Gene3D" id="3.40.630.10">
    <property type="entry name" value="Zn peptidases"/>
    <property type="match status" value="2"/>
</dbReference>
<dbReference type="OrthoDB" id="9773892at2"/>
<dbReference type="InterPro" id="IPR002933">
    <property type="entry name" value="Peptidase_M20"/>
</dbReference>
<evidence type="ECO:0000256" key="13">
    <source>
        <dbReference type="ARBA" id="ARBA00071271"/>
    </source>
</evidence>
<dbReference type="GO" id="GO:0046872">
    <property type="term" value="F:metal ion binding"/>
    <property type="evidence" value="ECO:0007669"/>
    <property type="project" value="UniProtKB-KW"/>
</dbReference>
<evidence type="ECO:0000256" key="2">
    <source>
        <dbReference type="ARBA" id="ARBA00001947"/>
    </source>
</evidence>
<evidence type="ECO:0000256" key="12">
    <source>
        <dbReference type="ARBA" id="ARBA00061423"/>
    </source>
</evidence>
<keyword evidence="19" id="KW-1185">Reference proteome</keyword>
<dbReference type="FunFam" id="3.40.630.10:FF:000018">
    <property type="entry name" value="Aminoacyl-histidine dipeptidase PepD"/>
    <property type="match status" value="1"/>
</dbReference>
<evidence type="ECO:0000256" key="9">
    <source>
        <dbReference type="ARBA" id="ARBA00036421"/>
    </source>
</evidence>
<accession>A0A4P8IBC2</accession>
<sequence>MKTFGVLSHLEPKKVFEYFEILTGIPHGSYNCKAVSDFCVDFARQRGLFVLQDDHYNVIIKKEASPSCAHKPALILQGHLDMVCQKEPGSPVDFTKDGLELEIDGDFVRAKGTTLGGDDGIAVAYCLALLDDDTVSHPPLEVVFTTEEEVGMEGATALDTSVLEGRYLLNIDSEEEGILLAGCAGGTTVKVTLPLEYEKRQGSICQISITGLLGGHSGTEIDKNHGNAHILMGRMLEYMEGIHLIRIYGAQEQKDNAIPNECYAKLVYEDRDAIEEAAAKLLLYCKEQFQDTDDGIEVNLEFFDAEAEECLTSEAQERVLYFLTHTPNGIHTMSRDIEGLVESSLNLGILKMEAGKISFSFGVRSSAPVYKEELAGNLKSLAEKLHGSYERTNDYPAWEYKKDSVLREVFLDKYCQIYGKDMKVEMIHAGLECGIFASKIKGLDIVAFGPDIFDIHTTYERLSISSVKRTWELLLKIIEEFP</sequence>
<evidence type="ECO:0000256" key="11">
    <source>
        <dbReference type="ARBA" id="ARBA00044252"/>
    </source>
</evidence>
<dbReference type="PIRSF" id="PIRSF016599">
    <property type="entry name" value="Xaa-His_dipept"/>
    <property type="match status" value="1"/>
</dbReference>
<dbReference type="SUPFAM" id="SSF53187">
    <property type="entry name" value="Zn-dependent exopeptidases"/>
    <property type="match status" value="1"/>
</dbReference>
<dbReference type="AlphaFoldDB" id="A0A4P8IBC2"/>
<dbReference type="GO" id="GO:0006508">
    <property type="term" value="P:proteolysis"/>
    <property type="evidence" value="ECO:0007669"/>
    <property type="project" value="UniProtKB-KW"/>
</dbReference>
<organism evidence="18 19">
    <name type="scientific">Anaerostipes rhamnosivorans</name>
    <dbReference type="NCBI Taxonomy" id="1229621"/>
    <lineage>
        <taxon>Bacteria</taxon>
        <taxon>Bacillati</taxon>
        <taxon>Bacillota</taxon>
        <taxon>Clostridia</taxon>
        <taxon>Lachnospirales</taxon>
        <taxon>Lachnospiraceae</taxon>
        <taxon>Anaerostipes</taxon>
    </lineage>
</organism>
<dbReference type="NCBIfam" id="TIGR01893">
    <property type="entry name" value="aa-his-dipept"/>
    <property type="match status" value="1"/>
</dbReference>
<evidence type="ECO:0000256" key="7">
    <source>
        <dbReference type="ARBA" id="ARBA00023049"/>
    </source>
</evidence>
<keyword evidence="8" id="KW-0170">Cobalt</keyword>
<dbReference type="KEGG" id="arf:AR1Y2_1444"/>
<dbReference type="InterPro" id="IPR001160">
    <property type="entry name" value="Peptidase_M20C"/>
</dbReference>
<dbReference type="PANTHER" id="PTHR43501:SF1">
    <property type="entry name" value="CYTOSOL NON-SPECIFIC DIPEPTIDASE"/>
    <property type="match status" value="1"/>
</dbReference>
<evidence type="ECO:0000256" key="10">
    <source>
        <dbReference type="ARBA" id="ARBA00038976"/>
    </source>
</evidence>
<dbReference type="RefSeq" id="WP_137328380.1">
    <property type="nucleotide sequence ID" value="NZ_CP040058.1"/>
</dbReference>
<evidence type="ECO:0000256" key="6">
    <source>
        <dbReference type="ARBA" id="ARBA00022833"/>
    </source>
</evidence>
<evidence type="ECO:0000313" key="19">
    <source>
        <dbReference type="Proteomes" id="UP000298653"/>
    </source>
</evidence>
<evidence type="ECO:0000256" key="16">
    <source>
        <dbReference type="ARBA" id="ARBA00077688"/>
    </source>
</evidence>
<gene>
    <name evidence="18" type="ORF">AR1Y2_1444</name>
</gene>
<dbReference type="GO" id="GO:0005829">
    <property type="term" value="C:cytosol"/>
    <property type="evidence" value="ECO:0007669"/>
    <property type="project" value="TreeGrafter"/>
</dbReference>
<reference evidence="18 19" key="1">
    <citation type="submission" date="2019-05" db="EMBL/GenBank/DDBJ databases">
        <title>Complete genome sequencing of Anaerostipes rhamnosivorans.</title>
        <authorList>
            <person name="Bui T.P.N."/>
            <person name="de Vos W.M."/>
        </authorList>
    </citation>
    <scope>NUCLEOTIDE SEQUENCE [LARGE SCALE GENOMIC DNA]</scope>
    <source>
        <strain evidence="18 19">1y2</strain>
    </source>
</reference>
<dbReference type="CDD" id="cd03890">
    <property type="entry name" value="M20_pepD"/>
    <property type="match status" value="1"/>
</dbReference>
<comment type="cofactor">
    <cofactor evidence="1">
        <name>Co(2+)</name>
        <dbReference type="ChEBI" id="CHEBI:48828"/>
    </cofactor>
</comment>
<comment type="catalytic activity">
    <reaction evidence="9">
        <text>Hydrolysis of dipeptides, preferentially hydrophobic dipeptides including prolyl amino acids.</text>
        <dbReference type="EC" id="3.4.13.18"/>
    </reaction>
</comment>
<evidence type="ECO:0000256" key="5">
    <source>
        <dbReference type="ARBA" id="ARBA00022801"/>
    </source>
</evidence>
<evidence type="ECO:0000256" key="17">
    <source>
        <dbReference type="ARBA" id="ARBA00078074"/>
    </source>
</evidence>
<keyword evidence="4" id="KW-0479">Metal-binding</keyword>
<comment type="similarity">
    <text evidence="12">Belongs to the peptidase M20C family.</text>
</comment>
<dbReference type="PRINTS" id="PR00934">
    <property type="entry name" value="XHISDIPTASE"/>
</dbReference>
<evidence type="ECO:0000256" key="8">
    <source>
        <dbReference type="ARBA" id="ARBA00023285"/>
    </source>
</evidence>
<dbReference type="GO" id="GO:0070573">
    <property type="term" value="F:metallodipeptidase activity"/>
    <property type="evidence" value="ECO:0007669"/>
    <property type="project" value="TreeGrafter"/>
</dbReference>
<evidence type="ECO:0000256" key="3">
    <source>
        <dbReference type="ARBA" id="ARBA00022670"/>
    </source>
</evidence>
<evidence type="ECO:0000256" key="14">
    <source>
        <dbReference type="ARBA" id="ARBA00075285"/>
    </source>
</evidence>